<feature type="transmembrane region" description="Helical" evidence="1">
    <location>
        <begin position="181"/>
        <end position="200"/>
    </location>
</feature>
<evidence type="ECO:0000256" key="1">
    <source>
        <dbReference type="SAM" id="Phobius"/>
    </source>
</evidence>
<protein>
    <recommendedName>
        <fullName evidence="4">DUF998 domain-containing protein</fullName>
    </recommendedName>
</protein>
<feature type="transmembrane region" description="Helical" evidence="1">
    <location>
        <begin position="69"/>
        <end position="87"/>
    </location>
</feature>
<feature type="transmembrane region" description="Helical" evidence="1">
    <location>
        <begin position="139"/>
        <end position="161"/>
    </location>
</feature>
<organism evidence="2 3">
    <name type="scientific">Agromyces neolithicus</name>
    <dbReference type="NCBI Taxonomy" id="269420"/>
    <lineage>
        <taxon>Bacteria</taxon>
        <taxon>Bacillati</taxon>
        <taxon>Actinomycetota</taxon>
        <taxon>Actinomycetes</taxon>
        <taxon>Micrococcales</taxon>
        <taxon>Microbacteriaceae</taxon>
        <taxon>Agromyces</taxon>
    </lineage>
</organism>
<proteinExistence type="predicted"/>
<feature type="transmembrane region" description="Helical" evidence="1">
    <location>
        <begin position="35"/>
        <end position="57"/>
    </location>
</feature>
<comment type="caution">
    <text evidence="2">The sequence shown here is derived from an EMBL/GenBank/DDBJ whole genome shotgun (WGS) entry which is preliminary data.</text>
</comment>
<sequence length="221" mass="22525">MFGGAGFIAVFVVAHLVQPTVDPSWQPPSELALGATGWVMTTAFLLLAAASVGLFLALTSQAVTWPGRIGLAAVLLAATGFVVAAIFPTDPATTPPGEMTLTGTLHSIGPVLADGIPIAAVILAVSLTRHSPQWRRVRWVLVLGAVLTVWAAVLLTVSLAVLMPETGRLGPDVPVGWQGRFLLAADAVWLAAVGGCALAIRRGAAPGASDISAPTLSGRAS</sequence>
<keyword evidence="3" id="KW-1185">Reference proteome</keyword>
<dbReference type="Proteomes" id="UP001500002">
    <property type="component" value="Unassembled WGS sequence"/>
</dbReference>
<evidence type="ECO:0000313" key="2">
    <source>
        <dbReference type="EMBL" id="GAA1805910.1"/>
    </source>
</evidence>
<accession>A0ABN2M252</accession>
<keyword evidence="1" id="KW-1133">Transmembrane helix</keyword>
<dbReference type="InterPro" id="IPR009339">
    <property type="entry name" value="DUF998"/>
</dbReference>
<keyword evidence="1" id="KW-0472">Membrane</keyword>
<evidence type="ECO:0000313" key="3">
    <source>
        <dbReference type="Proteomes" id="UP001500002"/>
    </source>
</evidence>
<feature type="transmembrane region" description="Helical" evidence="1">
    <location>
        <begin position="107"/>
        <end position="127"/>
    </location>
</feature>
<reference evidence="2 3" key="1">
    <citation type="journal article" date="2019" name="Int. J. Syst. Evol. Microbiol.">
        <title>The Global Catalogue of Microorganisms (GCM) 10K type strain sequencing project: providing services to taxonomists for standard genome sequencing and annotation.</title>
        <authorList>
            <consortium name="The Broad Institute Genomics Platform"/>
            <consortium name="The Broad Institute Genome Sequencing Center for Infectious Disease"/>
            <person name="Wu L."/>
            <person name="Ma J."/>
        </authorList>
    </citation>
    <scope>NUCLEOTIDE SEQUENCE [LARGE SCALE GENOMIC DNA]</scope>
    <source>
        <strain evidence="2 3">JCM 14322</strain>
    </source>
</reference>
<dbReference type="Pfam" id="PF06197">
    <property type="entry name" value="DUF998"/>
    <property type="match status" value="1"/>
</dbReference>
<dbReference type="EMBL" id="BAAANJ010000004">
    <property type="protein sequence ID" value="GAA1805910.1"/>
    <property type="molecule type" value="Genomic_DNA"/>
</dbReference>
<name>A0ABN2M252_9MICO</name>
<gene>
    <name evidence="2" type="ORF">GCM10009749_12640</name>
</gene>
<evidence type="ECO:0008006" key="4">
    <source>
        <dbReference type="Google" id="ProtNLM"/>
    </source>
</evidence>
<keyword evidence="1" id="KW-0812">Transmembrane</keyword>